<dbReference type="SUPFAM" id="SSF54768">
    <property type="entry name" value="dsRNA-binding domain-like"/>
    <property type="match status" value="6"/>
</dbReference>
<name>A0A5C7H831_9ROSI</name>
<feature type="domain" description="DRBM" evidence="4">
    <location>
        <begin position="296"/>
        <end position="365"/>
    </location>
</feature>
<dbReference type="PROSITE" id="PS50137">
    <property type="entry name" value="DS_RBD"/>
    <property type="match status" value="6"/>
</dbReference>
<dbReference type="OrthoDB" id="1904943at2759"/>
<dbReference type="GO" id="GO:0006396">
    <property type="term" value="P:RNA processing"/>
    <property type="evidence" value="ECO:0007669"/>
    <property type="project" value="TreeGrafter"/>
</dbReference>
<evidence type="ECO:0000313" key="6">
    <source>
        <dbReference type="Proteomes" id="UP000323000"/>
    </source>
</evidence>
<keyword evidence="1 2" id="KW-0694">RNA-binding</keyword>
<feature type="domain" description="DRBM" evidence="4">
    <location>
        <begin position="21"/>
        <end position="90"/>
    </location>
</feature>
<feature type="domain" description="DRBM" evidence="4">
    <location>
        <begin position="711"/>
        <end position="786"/>
    </location>
</feature>
<dbReference type="GO" id="GO:0005634">
    <property type="term" value="C:nucleus"/>
    <property type="evidence" value="ECO:0007669"/>
    <property type="project" value="TreeGrafter"/>
</dbReference>
<feature type="compositionally biased region" description="Polar residues" evidence="3">
    <location>
        <begin position="960"/>
        <end position="976"/>
    </location>
</feature>
<dbReference type="PANTHER" id="PTHR11207">
    <property type="entry name" value="RIBONUCLEASE III"/>
    <property type="match status" value="1"/>
</dbReference>
<dbReference type="PANTHER" id="PTHR11207:SF1">
    <property type="entry name" value="DOUBLE-STRANDED RNA-BINDING PROTEIN 1"/>
    <property type="match status" value="1"/>
</dbReference>
<keyword evidence="6" id="KW-1185">Reference proteome</keyword>
<organism evidence="5 6">
    <name type="scientific">Acer yangbiense</name>
    <dbReference type="NCBI Taxonomy" id="1000413"/>
    <lineage>
        <taxon>Eukaryota</taxon>
        <taxon>Viridiplantae</taxon>
        <taxon>Streptophyta</taxon>
        <taxon>Embryophyta</taxon>
        <taxon>Tracheophyta</taxon>
        <taxon>Spermatophyta</taxon>
        <taxon>Magnoliopsida</taxon>
        <taxon>eudicotyledons</taxon>
        <taxon>Gunneridae</taxon>
        <taxon>Pentapetalae</taxon>
        <taxon>rosids</taxon>
        <taxon>malvids</taxon>
        <taxon>Sapindales</taxon>
        <taxon>Sapindaceae</taxon>
        <taxon>Hippocastanoideae</taxon>
        <taxon>Acereae</taxon>
        <taxon>Acer</taxon>
    </lineage>
</organism>
<reference evidence="6" key="1">
    <citation type="journal article" date="2019" name="Gigascience">
        <title>De novo genome assembly of the endangered Acer yangbiense, a plant species with extremely small populations endemic to Yunnan Province, China.</title>
        <authorList>
            <person name="Yang J."/>
            <person name="Wariss H.M."/>
            <person name="Tao L."/>
            <person name="Zhang R."/>
            <person name="Yun Q."/>
            <person name="Hollingsworth P."/>
            <person name="Dao Z."/>
            <person name="Luo G."/>
            <person name="Guo H."/>
            <person name="Ma Y."/>
            <person name="Sun W."/>
        </authorList>
    </citation>
    <scope>NUCLEOTIDE SEQUENCE [LARGE SCALE GENOMIC DNA]</scope>
    <source>
        <strain evidence="6">cv. Malutang</strain>
    </source>
</reference>
<feature type="region of interest" description="Disordered" evidence="3">
    <location>
        <begin position="904"/>
        <end position="976"/>
    </location>
</feature>
<dbReference type="Proteomes" id="UP000323000">
    <property type="component" value="Chromosome 10"/>
</dbReference>
<evidence type="ECO:0000256" key="1">
    <source>
        <dbReference type="ARBA" id="ARBA00022884"/>
    </source>
</evidence>
<evidence type="ECO:0000259" key="4">
    <source>
        <dbReference type="PROSITE" id="PS50137"/>
    </source>
</evidence>
<evidence type="ECO:0000256" key="2">
    <source>
        <dbReference type="PROSITE-ProRule" id="PRU00266"/>
    </source>
</evidence>
<evidence type="ECO:0000313" key="5">
    <source>
        <dbReference type="EMBL" id="TXG52662.1"/>
    </source>
</evidence>
<feature type="compositionally biased region" description="Polar residues" evidence="3">
    <location>
        <begin position="905"/>
        <end position="919"/>
    </location>
</feature>
<dbReference type="GO" id="GO:0004525">
    <property type="term" value="F:ribonuclease III activity"/>
    <property type="evidence" value="ECO:0007669"/>
    <property type="project" value="TreeGrafter"/>
</dbReference>
<dbReference type="AlphaFoldDB" id="A0A5C7H831"/>
<dbReference type="GO" id="GO:0003725">
    <property type="term" value="F:double-stranded RNA binding"/>
    <property type="evidence" value="ECO:0007669"/>
    <property type="project" value="TreeGrafter"/>
</dbReference>
<proteinExistence type="predicted"/>
<dbReference type="SMART" id="SM00358">
    <property type="entry name" value="DSRM"/>
    <property type="match status" value="6"/>
</dbReference>
<accession>A0A5C7H831</accession>
<gene>
    <name evidence="5" type="ORF">EZV62_021831</name>
</gene>
<dbReference type="EMBL" id="VAHF01000010">
    <property type="protein sequence ID" value="TXG52662.1"/>
    <property type="molecule type" value="Genomic_DNA"/>
</dbReference>
<dbReference type="Pfam" id="PF00035">
    <property type="entry name" value="dsrm"/>
    <property type="match status" value="6"/>
</dbReference>
<sequence length="976" mass="106242">MDSATNMPTNHGGSGVSNCCVFKIRLQEYTHRVGLPNPVYETTEYGPIHEPLFRSQVTMDDITYKSLPGFFDRQTAEYSAAEVALVELAKCGAVEEEHIPETVLCKNLVQEYAQKMNYTIPIYQCKKNVEATVNEAGGLARFCCTVEIGGIRYIGGAARNKNQARIKAARTALLAIKKTESESSGKPIGNSQFSIIPCKKRAMESANKPEETGSVPKAKKARLMKEMSKRKIFEDKTNDTQIDGSSKSIIATGTHQEGSKGDQTNAHGVQVEGSAEATRSCQEGRSDVAPIDGDLMFKSRLQEYTHKVGLATPVYETTEEGQSHVPLFRSQVTVNDITYKSLSGFFNRKAAEQSAAKVALVELAKCGDVKEHVSQPVHETGLCKNLVQEYAQKMNYAIPIYQCKNVEAAGNEAGRLTLFCCTVEIRGIRYTGGAARTKKEAEIKAARTALLAIQTTEPESSCNPIGNSQLSAIPCKKWATESANKPEETGSVPKAKKARFMEKMSKKKIFGDKTNHTQIEGSTNKVIAMGTHQDGSKGDQTNAHGVQVEGSAEATRSCQEGRSDVEPIDGYITTQKGTLTRHIAGDSQNVQSNATDSNLCNHEVPDVGKSSDYIYIYIYIYICVLNCCVFKIRLNEYTHRVGLPKPVYETTEYRPSHEPLFRSQVTVNDITYKSLPGFFNRKAAEQSAAEVALVELAKCGAAEAELIPETAVYKKLQEYAQKMNYAIPPIYQCNKIVEATVNEAGRLASFCCTVEIGGIRYIGGAASTRKQARIKAARIALLAIKKTEPESSGKPIGNSQFSVIPCKKRAIESANKPKETGSVPKAKKAQFMKNDTQIEGSSNSVIATGTHQEVSKGDQTNAHGVQVEGSAEATRSFQERRFDVEPIDGDITTRKGTLTCHIAGDSQNVQSNATDSNQSNHKEPDVGKSSISNGDITASRKEMNETAGNGEMASMVAPNHTESSYQTSASQVKVVG</sequence>
<feature type="domain" description="DRBM" evidence="4">
    <location>
        <begin position="104"/>
        <end position="178"/>
    </location>
</feature>
<feature type="domain" description="DRBM" evidence="4">
    <location>
        <begin position="382"/>
        <end position="455"/>
    </location>
</feature>
<dbReference type="InterPro" id="IPR014720">
    <property type="entry name" value="dsRBD_dom"/>
</dbReference>
<dbReference type="GO" id="GO:0010468">
    <property type="term" value="P:regulation of gene expression"/>
    <property type="evidence" value="ECO:0007669"/>
    <property type="project" value="TreeGrafter"/>
</dbReference>
<dbReference type="Gene3D" id="3.30.160.20">
    <property type="match status" value="6"/>
</dbReference>
<comment type="caution">
    <text evidence="5">The sequence shown here is derived from an EMBL/GenBank/DDBJ whole genome shotgun (WGS) entry which is preliminary data.</text>
</comment>
<feature type="domain" description="DRBM" evidence="4">
    <location>
        <begin position="629"/>
        <end position="698"/>
    </location>
</feature>
<protein>
    <recommendedName>
        <fullName evidence="4">DRBM domain-containing protein</fullName>
    </recommendedName>
</protein>
<evidence type="ECO:0000256" key="3">
    <source>
        <dbReference type="SAM" id="MobiDB-lite"/>
    </source>
</evidence>